<accession>A0A0P1B9A4</accession>
<dbReference type="OrthoDB" id="2367685at2759"/>
<protein>
    <submittedName>
        <fullName evidence="3">WW domain</fullName>
    </submittedName>
</protein>
<proteinExistence type="predicted"/>
<keyword evidence="2" id="KW-0472">Membrane</keyword>
<dbReference type="STRING" id="401625.A0A0P1B9A4"/>
<evidence type="ECO:0000256" key="1">
    <source>
        <dbReference type="SAM" id="MobiDB-lite"/>
    </source>
</evidence>
<dbReference type="Proteomes" id="UP000054845">
    <property type="component" value="Unassembled WGS sequence"/>
</dbReference>
<evidence type="ECO:0000256" key="2">
    <source>
        <dbReference type="SAM" id="Phobius"/>
    </source>
</evidence>
<feature type="region of interest" description="Disordered" evidence="1">
    <location>
        <begin position="1"/>
        <end position="67"/>
    </location>
</feature>
<reference evidence="3 4" key="1">
    <citation type="submission" date="2014-09" db="EMBL/GenBank/DDBJ databases">
        <authorList>
            <person name="Magalhaes I.L.F."/>
            <person name="Oliveira U."/>
            <person name="Santos F.R."/>
            <person name="Vidigal T.H.D.A."/>
            <person name="Brescovit A.D."/>
            <person name="Santos A.J."/>
        </authorList>
    </citation>
    <scope>NUCLEOTIDE SEQUENCE [LARGE SCALE GENOMIC DNA]</scope>
</reference>
<dbReference type="InterPro" id="IPR036020">
    <property type="entry name" value="WW_dom_sf"/>
</dbReference>
<dbReference type="EMBL" id="CCYA01000089">
    <property type="protein sequence ID" value="CEH11976.1"/>
    <property type="molecule type" value="Genomic_DNA"/>
</dbReference>
<feature type="compositionally biased region" description="Low complexity" evidence="1">
    <location>
        <begin position="1"/>
        <end position="41"/>
    </location>
</feature>
<organism evidence="3 4">
    <name type="scientific">Ceraceosorus bombacis</name>
    <dbReference type="NCBI Taxonomy" id="401625"/>
    <lineage>
        <taxon>Eukaryota</taxon>
        <taxon>Fungi</taxon>
        <taxon>Dikarya</taxon>
        <taxon>Basidiomycota</taxon>
        <taxon>Ustilaginomycotina</taxon>
        <taxon>Exobasidiomycetes</taxon>
        <taxon>Ceraceosorales</taxon>
        <taxon>Ceraceosoraceae</taxon>
        <taxon>Ceraceosorus</taxon>
    </lineage>
</organism>
<dbReference type="AlphaFoldDB" id="A0A0P1B9A4"/>
<feature type="region of interest" description="Disordered" evidence="1">
    <location>
        <begin position="126"/>
        <end position="147"/>
    </location>
</feature>
<feature type="transmembrane region" description="Helical" evidence="2">
    <location>
        <begin position="228"/>
        <end position="252"/>
    </location>
</feature>
<keyword evidence="2" id="KW-1133">Transmembrane helix</keyword>
<evidence type="ECO:0000313" key="4">
    <source>
        <dbReference type="Proteomes" id="UP000054845"/>
    </source>
</evidence>
<dbReference type="Gene3D" id="2.20.70.10">
    <property type="match status" value="1"/>
</dbReference>
<keyword evidence="2" id="KW-0812">Transmembrane</keyword>
<sequence length="253" mass="27618">MTPTSVPSDAPPSYDAAATAPARAGSANPNNPSSTPSRRPSLIPAEDRRSMEDLGRPLPEGWVRQYDPRNQHHFYVDTTVNPPRSIWEHPLDDEQYASHAGNEDVQSGSKPAATGVKKFGQTMKNKMTGTTHAERVEKRRKQREAEEEAYRQHQAIRAALHRAAQTGQPQLLGRDQRGRDIFAQPPPSMDPYAGPCLGYTPYQTETAYPYGPGSYAAPYGPYRRRPGYAYGGGMGLPIAGGLMGGLLLGGLLF</sequence>
<keyword evidence="4" id="KW-1185">Reference proteome</keyword>
<dbReference type="SUPFAM" id="SSF51045">
    <property type="entry name" value="WW domain"/>
    <property type="match status" value="1"/>
</dbReference>
<evidence type="ECO:0000313" key="3">
    <source>
        <dbReference type="EMBL" id="CEH11976.1"/>
    </source>
</evidence>
<feature type="compositionally biased region" description="Basic and acidic residues" evidence="1">
    <location>
        <begin position="45"/>
        <end position="55"/>
    </location>
</feature>
<name>A0A0P1B9A4_9BASI</name>